<accession>M0BAF0</accession>
<dbReference type="PROSITE" id="PS51379">
    <property type="entry name" value="4FE4S_FER_2"/>
    <property type="match status" value="1"/>
</dbReference>
<gene>
    <name evidence="7" type="ORF">C480_04436</name>
</gene>
<evidence type="ECO:0000256" key="4">
    <source>
        <dbReference type="ARBA" id="ARBA00022982"/>
    </source>
</evidence>
<dbReference type="Gene3D" id="3.40.50.10420">
    <property type="entry name" value="NagB/RpiA/CoA transferase-like"/>
    <property type="match status" value="1"/>
</dbReference>
<dbReference type="InterPro" id="IPR024185">
    <property type="entry name" value="FTHF_cligase-like_sf"/>
</dbReference>
<dbReference type="PROSITE" id="PS00198">
    <property type="entry name" value="4FE4S_FER_1"/>
    <property type="match status" value="1"/>
</dbReference>
<feature type="region of interest" description="Disordered" evidence="5">
    <location>
        <begin position="679"/>
        <end position="705"/>
    </location>
</feature>
<keyword evidence="3" id="KW-0677">Repeat</keyword>
<dbReference type="RefSeq" id="WP_006664408.1">
    <property type="nucleotide sequence ID" value="NZ_AOIP01000015.1"/>
</dbReference>
<dbReference type="InterPro" id="IPR037171">
    <property type="entry name" value="NagB/RpiA_transferase-like"/>
</dbReference>
<dbReference type="SUPFAM" id="SSF46548">
    <property type="entry name" value="alpha-helical ferredoxin"/>
    <property type="match status" value="1"/>
</dbReference>
<evidence type="ECO:0000259" key="6">
    <source>
        <dbReference type="PROSITE" id="PS51379"/>
    </source>
</evidence>
<evidence type="ECO:0000256" key="2">
    <source>
        <dbReference type="ARBA" id="ARBA00022485"/>
    </source>
</evidence>
<dbReference type="OrthoDB" id="230142at2157"/>
<dbReference type="InterPro" id="IPR017896">
    <property type="entry name" value="4Fe4S_Fe-S-bd"/>
</dbReference>
<dbReference type="GO" id="GO:0006089">
    <property type="term" value="P:lactate metabolic process"/>
    <property type="evidence" value="ECO:0007669"/>
    <property type="project" value="InterPro"/>
</dbReference>
<dbReference type="PANTHER" id="PTHR47153">
    <property type="entry name" value="LACTATE UTILIZATION PROTEIN B"/>
    <property type="match status" value="1"/>
</dbReference>
<keyword evidence="1" id="KW-0813">Transport</keyword>
<keyword evidence="8" id="KW-1185">Reference proteome</keyword>
<evidence type="ECO:0000313" key="7">
    <source>
        <dbReference type="EMBL" id="ELZ07273.1"/>
    </source>
</evidence>
<keyword evidence="2" id="KW-0479">Metal-binding</keyword>
<dbReference type="AlphaFoldDB" id="M0BAF0"/>
<reference evidence="7 8" key="1">
    <citation type="journal article" date="2014" name="PLoS Genet.">
        <title>Phylogenetically driven sequencing of extremely halophilic archaea reveals strategies for static and dynamic osmo-response.</title>
        <authorList>
            <person name="Becker E.A."/>
            <person name="Seitzer P.M."/>
            <person name="Tritt A."/>
            <person name="Larsen D."/>
            <person name="Krusor M."/>
            <person name="Yao A.I."/>
            <person name="Wu D."/>
            <person name="Madern D."/>
            <person name="Eisen J.A."/>
            <person name="Darling A.E."/>
            <person name="Facciotti M.T."/>
        </authorList>
    </citation>
    <scope>NUCLEOTIDE SEQUENCE [LARGE SCALE GENOMIC DNA]</scope>
    <source>
        <strain evidence="7 8">DSM 13077</strain>
    </source>
</reference>
<dbReference type="PATRIC" id="fig|1227491.4.peg.911"/>
<protein>
    <recommendedName>
        <fullName evidence="6">4Fe-4S ferredoxin-type domain-containing protein</fullName>
    </recommendedName>
</protein>
<dbReference type="PANTHER" id="PTHR47153:SF2">
    <property type="entry name" value="LACTATE UTILIZATION PROTEIN B"/>
    <property type="match status" value="1"/>
</dbReference>
<evidence type="ECO:0000256" key="1">
    <source>
        <dbReference type="ARBA" id="ARBA00022448"/>
    </source>
</evidence>
<dbReference type="Gene3D" id="1.10.1060.10">
    <property type="entry name" value="Alpha-helical ferredoxin"/>
    <property type="match status" value="1"/>
</dbReference>
<dbReference type="Pfam" id="PF13183">
    <property type="entry name" value="Fer4_8"/>
    <property type="match status" value="1"/>
</dbReference>
<keyword evidence="2" id="KW-0408">Iron</keyword>
<dbReference type="SUPFAM" id="SSF100950">
    <property type="entry name" value="NagB/RpiA/CoA transferase-like"/>
    <property type="match status" value="1"/>
</dbReference>
<dbReference type="GO" id="GO:0016491">
    <property type="term" value="F:oxidoreductase activity"/>
    <property type="evidence" value="ECO:0007669"/>
    <property type="project" value="UniProtKB-ARBA"/>
</dbReference>
<feature type="region of interest" description="Disordered" evidence="5">
    <location>
        <begin position="116"/>
        <end position="149"/>
    </location>
</feature>
<sequence>MAERSHEPGQSDTGAAPNSRAETAAHLRHLLETEGEAIHTQTSVSNYRRAQAYDETDNLDALRTEARAIKEDAIDRLPELIETVREAVEANGGTVYLADDAADANAYVADVVEDRADTDGSEAATGSEESGAGDGDRNRPSVVKSKSMTTEEIDLNDALEADGIDVTETDLGEWVLQVADDTPSHIVGPAMHLTREEIADLFVEQFDPDVEFDTPEALTRFARDHLGERIQAADVGITGANFVAADSGTIALVTNEGNARKCAVTPDTHVAIAGVEKLIPSVRDLEPFVDLIAKSATGQPLSQYVTMLSPPTNSPTVDFESPDEPLGGDDGTAGANRDREFHLVLLDNGRTDMREDDQLRETLYCIRCGACSNSCANFQSVGGHGFGGETYSGGIATGWEAGVHGQDSAAEFNDLCTGCTRCVDACPVKIDIPWINTVVRDRVNRDDDPEAYDFLVDGLTPDDEPDGFDLGKRFFGNIATVTKLGSATAPVSNWLGDTELVRSLLERTLGIDRRRDLPTFERRSLVDWFAARGGERESRRRAAAAGPEDRHSELDREVVLYPDIYTNYVDTDRGKAAVRTLEALGVPVSVPDLPESGRAPLSQGMVATADRQASRVYAALAEDLDAGRDVVVIEPSDLAAFQREYERFLPERSFERLRDNTYEICEFVFGLLEKGADPSVLSTGDSDGGEDGDGDRDGDGDGNRSIAYHSHCQQRTLDLEAPTTALLERCGYAPRTSSVECCGMAGSFGYKREYYEVSMDVGDRLAREFDHGGTDLVVASGTSCGDQLEALLERDVPHPIEVLAPDSTV</sequence>
<dbReference type="InterPro" id="IPR003741">
    <property type="entry name" value="LUD_dom"/>
</dbReference>
<dbReference type="GO" id="GO:0051539">
    <property type="term" value="F:4 iron, 4 sulfur cluster binding"/>
    <property type="evidence" value="ECO:0007669"/>
    <property type="project" value="UniProtKB-KW"/>
</dbReference>
<comment type="caution">
    <text evidence="7">The sequence shown here is derived from an EMBL/GenBank/DDBJ whole genome shotgun (WGS) entry which is preliminary data.</text>
</comment>
<dbReference type="InterPro" id="IPR004452">
    <property type="entry name" value="LutB/LldF"/>
</dbReference>
<feature type="domain" description="4Fe-4S ferredoxin-type" evidence="6">
    <location>
        <begin position="408"/>
        <end position="435"/>
    </location>
</feature>
<evidence type="ECO:0000256" key="3">
    <source>
        <dbReference type="ARBA" id="ARBA00022737"/>
    </source>
</evidence>
<keyword evidence="2" id="KW-0411">Iron-sulfur</keyword>
<dbReference type="Pfam" id="PF02589">
    <property type="entry name" value="LUD_dom"/>
    <property type="match status" value="1"/>
</dbReference>
<feature type="region of interest" description="Disordered" evidence="5">
    <location>
        <begin position="1"/>
        <end position="22"/>
    </location>
</feature>
<name>M0BAF0_9EURY</name>
<dbReference type="InterPro" id="IPR009051">
    <property type="entry name" value="Helical_ferredxn"/>
</dbReference>
<feature type="region of interest" description="Disordered" evidence="5">
    <location>
        <begin position="311"/>
        <end position="333"/>
    </location>
</feature>
<organism evidence="7 8">
    <name type="scientific">Natrialba aegyptia DSM 13077</name>
    <dbReference type="NCBI Taxonomy" id="1227491"/>
    <lineage>
        <taxon>Archaea</taxon>
        <taxon>Methanobacteriati</taxon>
        <taxon>Methanobacteriota</taxon>
        <taxon>Stenosarchaea group</taxon>
        <taxon>Halobacteria</taxon>
        <taxon>Halobacteriales</taxon>
        <taxon>Natrialbaceae</taxon>
        <taxon>Natrialba</taxon>
    </lineage>
</organism>
<evidence type="ECO:0000256" key="5">
    <source>
        <dbReference type="SAM" id="MobiDB-lite"/>
    </source>
</evidence>
<evidence type="ECO:0000313" key="8">
    <source>
        <dbReference type="Proteomes" id="UP000011591"/>
    </source>
</evidence>
<proteinExistence type="predicted"/>
<keyword evidence="2" id="KW-0004">4Fe-4S</keyword>
<dbReference type="Proteomes" id="UP000011591">
    <property type="component" value="Unassembled WGS sequence"/>
</dbReference>
<dbReference type="InterPro" id="IPR017900">
    <property type="entry name" value="4Fe4S_Fe_S_CS"/>
</dbReference>
<dbReference type="EMBL" id="AOIP01000015">
    <property type="protein sequence ID" value="ELZ07273.1"/>
    <property type="molecule type" value="Genomic_DNA"/>
</dbReference>
<keyword evidence="4" id="KW-0249">Electron transport</keyword>